<keyword evidence="13 19" id="KW-0472">Membrane</keyword>
<dbReference type="PIRSF" id="PIRSF000847">
    <property type="entry name" value="Phos_ph_gly_syn"/>
    <property type="match status" value="1"/>
</dbReference>
<evidence type="ECO:0000256" key="9">
    <source>
        <dbReference type="ARBA" id="ARBA00022679"/>
    </source>
</evidence>
<comment type="pathway">
    <text evidence="3">Phospholipid metabolism; phosphatidylglycerol biosynthesis; phosphatidylglycerol from CDP-diacylglycerol: step 1/2.</text>
</comment>
<keyword evidence="22" id="KW-1185">Reference proteome</keyword>
<evidence type="ECO:0000256" key="17">
    <source>
        <dbReference type="NCBIfam" id="TIGR00560"/>
    </source>
</evidence>
<dbReference type="EMBL" id="CP024955">
    <property type="protein sequence ID" value="ATY86214.1"/>
    <property type="molecule type" value="Genomic_DNA"/>
</dbReference>
<evidence type="ECO:0000256" key="10">
    <source>
        <dbReference type="ARBA" id="ARBA00022692"/>
    </source>
</evidence>
<sequence>MNIPNALTIVRFMLIPVYVIVFFSPRPWNMEGALVVLMMAGLTDVLDGYWARRHRQVTELGIMLDPLADKLMMVAVLVSFVVDGRVQWWMAGLLALREVAMIVSAGVLHRRGKKIIPAMIWGKATTVLYYITVVAVLFEWPVMTELLWLTVGFSFLTSFIYLSKIREVNQSSA</sequence>
<dbReference type="GO" id="GO:0016020">
    <property type="term" value="C:membrane"/>
    <property type="evidence" value="ECO:0007669"/>
    <property type="project" value="UniProtKB-SubCell"/>
</dbReference>
<keyword evidence="15" id="KW-1208">Phospholipid metabolism</keyword>
<dbReference type="InterPro" id="IPR000462">
    <property type="entry name" value="CDP-OH_P_trans"/>
</dbReference>
<reference evidence="20" key="2">
    <citation type="journal article" date="2018" name="Genome Announc.">
        <title>Complete Genome Sequence of Kyrpidia sp. Strain EA-1, a Thermophilic Knallgas Bacterium, Isolated from the Azores.</title>
        <authorList>
            <person name="Reiner J.E."/>
            <person name="Lapp C.J."/>
            <person name="Bunk B."/>
            <person name="Sproer C."/>
            <person name="Overmann J."/>
            <person name="Gescher J."/>
        </authorList>
    </citation>
    <scope>NUCLEOTIDE SEQUENCE</scope>
    <source>
        <strain evidence="20">EA-1</strain>
    </source>
</reference>
<dbReference type="EC" id="2.7.8.5" evidence="6 17"/>
<keyword evidence="14" id="KW-0594">Phospholipid biosynthesis</keyword>
<evidence type="ECO:0000256" key="16">
    <source>
        <dbReference type="ARBA" id="ARBA00048586"/>
    </source>
</evidence>
<dbReference type="InterPro" id="IPR050324">
    <property type="entry name" value="CDP-alcohol_PTase-I"/>
</dbReference>
<evidence type="ECO:0000256" key="6">
    <source>
        <dbReference type="ARBA" id="ARBA00013170"/>
    </source>
</evidence>
<evidence type="ECO:0000313" key="20">
    <source>
        <dbReference type="EMBL" id="ATY86214.1"/>
    </source>
</evidence>
<evidence type="ECO:0000256" key="18">
    <source>
        <dbReference type="RuleBase" id="RU003750"/>
    </source>
</evidence>
<dbReference type="Proteomes" id="UP000231932">
    <property type="component" value="Chromosome"/>
</dbReference>
<keyword evidence="11 19" id="KW-1133">Transmembrane helix</keyword>
<dbReference type="Gene3D" id="1.20.120.1760">
    <property type="match status" value="1"/>
</dbReference>
<dbReference type="OrthoDB" id="9796672at2"/>
<keyword evidence="8" id="KW-0444">Lipid biosynthesis</keyword>
<evidence type="ECO:0000256" key="3">
    <source>
        <dbReference type="ARBA" id="ARBA00005042"/>
    </source>
</evidence>
<evidence type="ECO:0000256" key="15">
    <source>
        <dbReference type="ARBA" id="ARBA00023264"/>
    </source>
</evidence>
<proteinExistence type="inferred from homology"/>
<comment type="function">
    <text evidence="1">This protein catalyzes the committed step to the synthesis of the acidic phospholipids.</text>
</comment>
<evidence type="ECO:0000256" key="14">
    <source>
        <dbReference type="ARBA" id="ARBA00023209"/>
    </source>
</evidence>
<dbReference type="UniPathway" id="UPA00084">
    <property type="reaction ID" value="UER00503"/>
</dbReference>
<evidence type="ECO:0000256" key="12">
    <source>
        <dbReference type="ARBA" id="ARBA00023098"/>
    </source>
</evidence>
<dbReference type="GO" id="GO:0008444">
    <property type="term" value="F:CDP-diacylglycerol-glycerol-3-phosphate 3-phosphatidyltransferase activity"/>
    <property type="evidence" value="ECO:0007669"/>
    <property type="project" value="UniProtKB-UniRule"/>
</dbReference>
<comment type="pathway">
    <text evidence="4">Lipid metabolism.</text>
</comment>
<evidence type="ECO:0000313" key="23">
    <source>
        <dbReference type="Proteomes" id="UP000502196"/>
    </source>
</evidence>
<evidence type="ECO:0000256" key="4">
    <source>
        <dbReference type="ARBA" id="ARBA00005189"/>
    </source>
</evidence>
<dbReference type="NCBIfam" id="TIGR00560">
    <property type="entry name" value="pgsA"/>
    <property type="match status" value="1"/>
</dbReference>
<feature type="transmembrane region" description="Helical" evidence="19">
    <location>
        <begin position="146"/>
        <end position="163"/>
    </location>
</feature>
<dbReference type="AlphaFoldDB" id="A0A2K8NA73"/>
<dbReference type="RefSeq" id="WP_100668962.1">
    <property type="nucleotide sequence ID" value="NZ_CP024955.1"/>
</dbReference>
<dbReference type="Pfam" id="PF01066">
    <property type="entry name" value="CDP-OH_P_transf"/>
    <property type="match status" value="1"/>
</dbReference>
<keyword evidence="9 18" id="KW-0808">Transferase</keyword>
<reference evidence="21 23" key="3">
    <citation type="submission" date="2020-04" db="EMBL/GenBank/DDBJ databases">
        <authorList>
            <person name="Hogendoorn C."/>
        </authorList>
    </citation>
    <scope>NUCLEOTIDE SEQUENCE [LARGE SCALE GENOMIC DNA]</scope>
    <source>
        <strain evidence="21">COOX1</strain>
    </source>
</reference>
<dbReference type="Proteomes" id="UP000502196">
    <property type="component" value="Chromosome"/>
</dbReference>
<evidence type="ECO:0000256" key="2">
    <source>
        <dbReference type="ARBA" id="ARBA00004141"/>
    </source>
</evidence>
<comment type="similarity">
    <text evidence="5 18">Belongs to the CDP-alcohol phosphatidyltransferase class-I family.</text>
</comment>
<dbReference type="KEGG" id="kyr:CVV65_15835"/>
<keyword evidence="12" id="KW-0443">Lipid metabolism</keyword>
<evidence type="ECO:0000313" key="21">
    <source>
        <dbReference type="EMBL" id="CAB3396238.1"/>
    </source>
</evidence>
<dbReference type="InterPro" id="IPR043130">
    <property type="entry name" value="CDP-OH_PTrfase_TM_dom"/>
</dbReference>
<evidence type="ECO:0000256" key="7">
    <source>
        <dbReference type="ARBA" id="ARBA00014944"/>
    </source>
</evidence>
<gene>
    <name evidence="20" type="primary">pgsA</name>
    <name evidence="21" type="ORF">COOX1_3484</name>
    <name evidence="20" type="ORF">CVV65_15835</name>
</gene>
<accession>A0A2K8NA73</accession>
<dbReference type="InterPro" id="IPR048254">
    <property type="entry name" value="CDP_ALCOHOL_P_TRANSF_CS"/>
</dbReference>
<dbReference type="PROSITE" id="PS00379">
    <property type="entry name" value="CDP_ALCOHOL_P_TRANSF"/>
    <property type="match status" value="1"/>
</dbReference>
<dbReference type="GO" id="GO:0006655">
    <property type="term" value="P:phosphatidylglycerol biosynthetic process"/>
    <property type="evidence" value="ECO:0007669"/>
    <property type="project" value="UniProtKB-UniPathway"/>
</dbReference>
<evidence type="ECO:0000256" key="1">
    <source>
        <dbReference type="ARBA" id="ARBA00003973"/>
    </source>
</evidence>
<evidence type="ECO:0000256" key="11">
    <source>
        <dbReference type="ARBA" id="ARBA00022989"/>
    </source>
</evidence>
<dbReference type="InterPro" id="IPR004570">
    <property type="entry name" value="Phosphatidylglycerol_P_synth"/>
</dbReference>
<feature type="transmembrane region" description="Helical" evidence="19">
    <location>
        <begin position="120"/>
        <end position="140"/>
    </location>
</feature>
<feature type="transmembrane region" description="Helical" evidence="19">
    <location>
        <begin position="7"/>
        <end position="26"/>
    </location>
</feature>
<dbReference type="EMBL" id="LR792683">
    <property type="protein sequence ID" value="CAB3396238.1"/>
    <property type="molecule type" value="Genomic_DNA"/>
</dbReference>
<evidence type="ECO:0000256" key="13">
    <source>
        <dbReference type="ARBA" id="ARBA00023136"/>
    </source>
</evidence>
<evidence type="ECO:0000256" key="19">
    <source>
        <dbReference type="SAM" id="Phobius"/>
    </source>
</evidence>
<dbReference type="PANTHER" id="PTHR14269:SF62">
    <property type="entry name" value="CDP-DIACYLGLYCEROL--GLYCEROL-3-PHOSPHATE 3-PHOSPHATIDYLTRANSFERASE 1, CHLOROPLASTIC"/>
    <property type="match status" value="1"/>
</dbReference>
<name>A0A2K8NA73_9BACL</name>
<protein>
    <recommendedName>
        <fullName evidence="7 17">CDP-diacylglycerol--glycerol-3-phosphate 3-phosphatidyltransferase</fullName>
        <ecNumber evidence="6 17">2.7.8.5</ecNumber>
    </recommendedName>
</protein>
<organism evidence="20 22">
    <name type="scientific">Kyrpidia spormannii</name>
    <dbReference type="NCBI Taxonomy" id="2055160"/>
    <lineage>
        <taxon>Bacteria</taxon>
        <taxon>Bacillati</taxon>
        <taxon>Bacillota</taxon>
        <taxon>Bacilli</taxon>
        <taxon>Bacillales</taxon>
        <taxon>Alicyclobacillaceae</taxon>
        <taxon>Kyrpidia</taxon>
    </lineage>
</organism>
<evidence type="ECO:0000256" key="8">
    <source>
        <dbReference type="ARBA" id="ARBA00022516"/>
    </source>
</evidence>
<keyword evidence="10 19" id="KW-0812">Transmembrane</keyword>
<reference evidence="22" key="1">
    <citation type="submission" date="2017-11" db="EMBL/GenBank/DDBJ databases">
        <title>Complete Genome Sequence of Kyrpidia sp. Strain EA-1, a thermophilic, hydrogen-oxidizing Bacterium, isolated from the Azores.</title>
        <authorList>
            <person name="Reiner J.E."/>
            <person name="Lapp C.J."/>
            <person name="Bunk B."/>
            <person name="Gescher J."/>
        </authorList>
    </citation>
    <scope>NUCLEOTIDE SEQUENCE [LARGE SCALE GENOMIC DNA]</scope>
    <source>
        <strain evidence="22">EA-1</strain>
    </source>
</reference>
<feature type="transmembrane region" description="Helical" evidence="19">
    <location>
        <begin position="88"/>
        <end position="108"/>
    </location>
</feature>
<dbReference type="PANTHER" id="PTHR14269">
    <property type="entry name" value="CDP-DIACYLGLYCEROL--GLYCEROL-3-PHOSPHATE 3-PHOSPHATIDYLTRANSFERASE-RELATED"/>
    <property type="match status" value="1"/>
</dbReference>
<comment type="subcellular location">
    <subcellularLocation>
        <location evidence="2">Membrane</location>
        <topology evidence="2">Multi-pass membrane protein</topology>
    </subcellularLocation>
</comment>
<evidence type="ECO:0000313" key="22">
    <source>
        <dbReference type="Proteomes" id="UP000231932"/>
    </source>
</evidence>
<evidence type="ECO:0000256" key="5">
    <source>
        <dbReference type="ARBA" id="ARBA00010441"/>
    </source>
</evidence>
<comment type="catalytic activity">
    <reaction evidence="16">
        <text>a CDP-1,2-diacyl-sn-glycerol + sn-glycerol 3-phosphate = a 1,2-diacyl-sn-glycero-3-phospho-(1'-sn-glycero-3'-phosphate) + CMP + H(+)</text>
        <dbReference type="Rhea" id="RHEA:12593"/>
        <dbReference type="ChEBI" id="CHEBI:15378"/>
        <dbReference type="ChEBI" id="CHEBI:57597"/>
        <dbReference type="ChEBI" id="CHEBI:58332"/>
        <dbReference type="ChEBI" id="CHEBI:60110"/>
        <dbReference type="ChEBI" id="CHEBI:60377"/>
        <dbReference type="EC" id="2.7.8.5"/>
    </reaction>
</comment>